<dbReference type="Proteomes" id="UP000321181">
    <property type="component" value="Unassembled WGS sequence"/>
</dbReference>
<evidence type="ECO:0000313" key="3">
    <source>
        <dbReference type="Proteomes" id="UP000321181"/>
    </source>
</evidence>
<dbReference type="RefSeq" id="WP_186816364.1">
    <property type="nucleotide sequence ID" value="NZ_BAAARM010000001.1"/>
</dbReference>
<dbReference type="EMBL" id="BJYY01000001">
    <property type="protein sequence ID" value="GEO32568.1"/>
    <property type="molecule type" value="Genomic_DNA"/>
</dbReference>
<reference evidence="2 3" key="1">
    <citation type="submission" date="2019-07" db="EMBL/GenBank/DDBJ databases">
        <title>Whole genome shotgun sequence of Cellulomonas aerilata NBRC 106308.</title>
        <authorList>
            <person name="Hosoyama A."/>
            <person name="Uohara A."/>
            <person name="Ohji S."/>
            <person name="Ichikawa N."/>
        </authorList>
    </citation>
    <scope>NUCLEOTIDE SEQUENCE [LARGE SCALE GENOMIC DNA]</scope>
    <source>
        <strain evidence="2 3">NBRC 106308</strain>
    </source>
</reference>
<sequence length="90" mass="9155">MTATTPADLDRWVVLVAAALGVDPGVLDRDLVLDLTRDVAHVVTRPAVPLTTFLMGVAVGSGGRDRAALDAAAARVAEATAAWAAAHPDA</sequence>
<proteinExistence type="predicted"/>
<organism evidence="2 3">
    <name type="scientific">Cellulomonas aerilata</name>
    <dbReference type="NCBI Taxonomy" id="515326"/>
    <lineage>
        <taxon>Bacteria</taxon>
        <taxon>Bacillati</taxon>
        <taxon>Actinomycetota</taxon>
        <taxon>Actinomycetes</taxon>
        <taxon>Micrococcales</taxon>
        <taxon>Cellulomonadaceae</taxon>
        <taxon>Cellulomonas</taxon>
    </lineage>
</organism>
<gene>
    <name evidence="2" type="ORF">CAE01nite_02930</name>
</gene>
<comment type="caution">
    <text evidence="2">The sequence shown here is derived from an EMBL/GenBank/DDBJ whole genome shotgun (WGS) entry which is preliminary data.</text>
</comment>
<protein>
    <recommendedName>
        <fullName evidence="1">DUF6457 domain-containing protein</fullName>
    </recommendedName>
</protein>
<dbReference type="InterPro" id="IPR045598">
    <property type="entry name" value="DUF6457"/>
</dbReference>
<evidence type="ECO:0000313" key="2">
    <source>
        <dbReference type="EMBL" id="GEO32568.1"/>
    </source>
</evidence>
<name>A0A512D7V7_9CELL</name>
<keyword evidence="3" id="KW-1185">Reference proteome</keyword>
<feature type="domain" description="DUF6457" evidence="1">
    <location>
        <begin position="5"/>
        <end position="86"/>
    </location>
</feature>
<dbReference type="Pfam" id="PF20058">
    <property type="entry name" value="DUF6457"/>
    <property type="match status" value="1"/>
</dbReference>
<dbReference type="AlphaFoldDB" id="A0A512D7V7"/>
<evidence type="ECO:0000259" key="1">
    <source>
        <dbReference type="Pfam" id="PF20058"/>
    </source>
</evidence>
<accession>A0A512D7V7</accession>